<dbReference type="Proteomes" id="UP000887572">
    <property type="component" value="Unplaced"/>
</dbReference>
<evidence type="ECO:0000256" key="1">
    <source>
        <dbReference type="SAM" id="MobiDB-lite"/>
    </source>
</evidence>
<feature type="compositionally biased region" description="Low complexity" evidence="1">
    <location>
        <begin position="31"/>
        <end position="45"/>
    </location>
</feature>
<evidence type="ECO:0000313" key="2">
    <source>
        <dbReference type="Proteomes" id="UP000887572"/>
    </source>
</evidence>
<feature type="region of interest" description="Disordered" evidence="1">
    <location>
        <begin position="124"/>
        <end position="156"/>
    </location>
</feature>
<feature type="compositionally biased region" description="Low complexity" evidence="1">
    <location>
        <begin position="144"/>
        <end position="156"/>
    </location>
</feature>
<feature type="region of interest" description="Disordered" evidence="1">
    <location>
        <begin position="374"/>
        <end position="399"/>
    </location>
</feature>
<dbReference type="AlphaFoldDB" id="A0A914GSZ4"/>
<name>A0A914GSZ4_GLORO</name>
<organism evidence="2 3">
    <name type="scientific">Globodera rostochiensis</name>
    <name type="common">Golden nematode worm</name>
    <name type="synonym">Heterodera rostochiensis</name>
    <dbReference type="NCBI Taxonomy" id="31243"/>
    <lineage>
        <taxon>Eukaryota</taxon>
        <taxon>Metazoa</taxon>
        <taxon>Ecdysozoa</taxon>
        <taxon>Nematoda</taxon>
        <taxon>Chromadorea</taxon>
        <taxon>Rhabditida</taxon>
        <taxon>Tylenchina</taxon>
        <taxon>Tylenchomorpha</taxon>
        <taxon>Tylenchoidea</taxon>
        <taxon>Heteroderidae</taxon>
        <taxon>Heteroderinae</taxon>
        <taxon>Globodera</taxon>
    </lineage>
</organism>
<dbReference type="WBParaSite" id="Gr19_v10_g11097.t2">
    <property type="protein sequence ID" value="Gr19_v10_g11097.t2"/>
    <property type="gene ID" value="Gr19_v10_g11097"/>
</dbReference>
<evidence type="ECO:0000313" key="3">
    <source>
        <dbReference type="WBParaSite" id="Gr19_v10_g11097.t2"/>
    </source>
</evidence>
<proteinExistence type="predicted"/>
<protein>
    <submittedName>
        <fullName evidence="3">Uncharacterized protein</fullName>
    </submittedName>
</protein>
<sequence length="564" mass="64059">MENAWRTSKEKCEGEDETKSAYERDEKEIAARSSDQQQAQEAAAALPDDLSAIPVPTEQEMHPAWLKAQEALRSIGGKTGQQQQEDTSGDAAVHHQQQSYEAAAAAVYGWPPNVGHQFSPYYQQQQPQHTMYDEQYQRQPPPQQYHHPQQQHRQQYRPRMMTGVYSNSTSSRPVPLAQVSVSGLHQSASPRFTKPIRFPSAQQHHQPPDNEVSTESQKFLGEAAGTRQYPVSLRSYIERAYRACEGAEEREKLENYLRQRVVKQQFQVICDRTVPKKTKRTAKLHSNGRLISSQKYVPWNLTKSEELALPPEDWDPSAEFSRSQLTNVEHFWTRNTPIAPSPEVLPASDKIIGKSGSQQHNHCALLSYSKRLGASGSDKTEQSGRQIAHPKGDDLSGTNLAKRKQPIEFDQLTHTEQGLRQGRLAPHALRVPAVVDKRCRDKPGTHACGYCGQRFYNVHSTKPEGLEVMELTQQRSERILMDTMDGSWKRGMDDTHCQQSKGTQTEDIMMLFLSFQKLKSLKRTRSGFYSNCSEFGFASILPLKNKPWHSPPFAMRLFLLVPLQ</sequence>
<feature type="compositionally biased region" description="Basic and acidic residues" evidence="1">
    <location>
        <begin position="7"/>
        <end position="30"/>
    </location>
</feature>
<keyword evidence="2" id="KW-1185">Reference proteome</keyword>
<reference evidence="3" key="1">
    <citation type="submission" date="2022-11" db="UniProtKB">
        <authorList>
            <consortium name="WormBaseParasite"/>
        </authorList>
    </citation>
    <scope>IDENTIFICATION</scope>
</reference>
<feature type="region of interest" description="Disordered" evidence="1">
    <location>
        <begin position="1"/>
        <end position="104"/>
    </location>
</feature>
<accession>A0A914GSZ4</accession>